<dbReference type="RefSeq" id="WP_344304206.1">
    <property type="nucleotide sequence ID" value="NZ_BAAAQQ010000012.1"/>
</dbReference>
<dbReference type="SUPFAM" id="SSF53756">
    <property type="entry name" value="UDP-Glycosyltransferase/glycogen phosphorylase"/>
    <property type="match status" value="1"/>
</dbReference>
<dbReference type="InterPro" id="IPR028098">
    <property type="entry name" value="Glyco_trans_4-like_N"/>
</dbReference>
<protein>
    <submittedName>
        <fullName evidence="5">Glycosyltransferase</fullName>
    </submittedName>
</protein>
<keyword evidence="2" id="KW-0808">Transferase</keyword>
<evidence type="ECO:0000313" key="5">
    <source>
        <dbReference type="EMBL" id="GAA2127110.1"/>
    </source>
</evidence>
<dbReference type="PANTHER" id="PTHR45947:SF3">
    <property type="entry name" value="SULFOQUINOVOSYL TRANSFERASE SQD2"/>
    <property type="match status" value="1"/>
</dbReference>
<dbReference type="Pfam" id="PF00534">
    <property type="entry name" value="Glycos_transf_1"/>
    <property type="match status" value="1"/>
</dbReference>
<feature type="domain" description="Glycosyl transferase family 1" evidence="3">
    <location>
        <begin position="211"/>
        <end position="345"/>
    </location>
</feature>
<reference evidence="5 6" key="1">
    <citation type="journal article" date="2019" name="Int. J. Syst. Evol. Microbiol.">
        <title>The Global Catalogue of Microorganisms (GCM) 10K type strain sequencing project: providing services to taxonomists for standard genome sequencing and annotation.</title>
        <authorList>
            <consortium name="The Broad Institute Genomics Platform"/>
            <consortium name="The Broad Institute Genome Sequencing Center for Infectious Disease"/>
            <person name="Wu L."/>
            <person name="Ma J."/>
        </authorList>
    </citation>
    <scope>NUCLEOTIDE SEQUENCE [LARGE SCALE GENOMIC DNA]</scope>
    <source>
        <strain evidence="5 6">JCM 16021</strain>
    </source>
</reference>
<dbReference type="InterPro" id="IPR001296">
    <property type="entry name" value="Glyco_trans_1"/>
</dbReference>
<keyword evidence="1" id="KW-0328">Glycosyltransferase</keyword>
<dbReference type="EMBL" id="BAAAQQ010000012">
    <property type="protein sequence ID" value="GAA2127110.1"/>
    <property type="molecule type" value="Genomic_DNA"/>
</dbReference>
<dbReference type="InterPro" id="IPR050194">
    <property type="entry name" value="Glycosyltransferase_grp1"/>
</dbReference>
<keyword evidence="6" id="KW-1185">Reference proteome</keyword>
<dbReference type="Gene3D" id="3.40.50.2000">
    <property type="entry name" value="Glycogen Phosphorylase B"/>
    <property type="match status" value="2"/>
</dbReference>
<dbReference type="PANTHER" id="PTHR45947">
    <property type="entry name" value="SULFOQUINOVOSYL TRANSFERASE SQD2"/>
    <property type="match status" value="1"/>
</dbReference>
<proteinExistence type="predicted"/>
<evidence type="ECO:0000259" key="4">
    <source>
        <dbReference type="Pfam" id="PF13439"/>
    </source>
</evidence>
<sequence length="373" mass="40533">MPGSRPGRPAVAIAHDYLTQRGGAERVVLTLLEAFPDAVVHTTLYDAEGTYPQFRDARIVTSPLNRVGPLRRHHRAALPLLAPAASRLRVDADVTVVSSSGWAHGFDIRGRRLVYCYSPARWLYQTDDYLGAGRRGPAGLAVGALRRPLVAWDQRAARAADRYLAISRVVQDRIRSTYGIEADVVPAPHSMDAAGEADPVPELADWAAEGYLLLVSRLLPYKNVDKVVDAVATTGHRLVVVGRGPEEAALRARSGPGVRFLSGLSDAQLRWIYAHARLLVAPSVEDFGLTPLEAATFGVPTVALRGGGYLDTIVEHRTGEFFDDSQPAAIRAAVRRAEEATWSREALQLHASAFTAGPFVERIREEVAQLSSN</sequence>
<name>A0ABN2YHU1_9ACTN</name>
<evidence type="ECO:0000256" key="1">
    <source>
        <dbReference type="ARBA" id="ARBA00022676"/>
    </source>
</evidence>
<comment type="caution">
    <text evidence="5">The sequence shown here is derived from an EMBL/GenBank/DDBJ whole genome shotgun (WGS) entry which is preliminary data.</text>
</comment>
<dbReference type="Proteomes" id="UP001500575">
    <property type="component" value="Unassembled WGS sequence"/>
</dbReference>
<evidence type="ECO:0000313" key="6">
    <source>
        <dbReference type="Proteomes" id="UP001500575"/>
    </source>
</evidence>
<evidence type="ECO:0000259" key="3">
    <source>
        <dbReference type="Pfam" id="PF00534"/>
    </source>
</evidence>
<gene>
    <name evidence="5" type="ORF">GCM10009843_26210</name>
</gene>
<dbReference type="Pfam" id="PF13439">
    <property type="entry name" value="Glyco_transf_4"/>
    <property type="match status" value="1"/>
</dbReference>
<evidence type="ECO:0000256" key="2">
    <source>
        <dbReference type="ARBA" id="ARBA00022679"/>
    </source>
</evidence>
<organism evidence="5 6">
    <name type="scientific">Nocardioides bigeumensis</name>
    <dbReference type="NCBI Taxonomy" id="433657"/>
    <lineage>
        <taxon>Bacteria</taxon>
        <taxon>Bacillati</taxon>
        <taxon>Actinomycetota</taxon>
        <taxon>Actinomycetes</taxon>
        <taxon>Propionibacteriales</taxon>
        <taxon>Nocardioidaceae</taxon>
        <taxon>Nocardioides</taxon>
    </lineage>
</organism>
<feature type="domain" description="Glycosyltransferase subfamily 4-like N-terminal" evidence="4">
    <location>
        <begin position="22"/>
        <end position="185"/>
    </location>
</feature>
<accession>A0ABN2YHU1</accession>